<evidence type="ECO:0000313" key="4">
    <source>
        <dbReference type="Proteomes" id="UP001153069"/>
    </source>
</evidence>
<feature type="transmembrane region" description="Helical" evidence="2">
    <location>
        <begin position="178"/>
        <end position="201"/>
    </location>
</feature>
<proteinExistence type="predicted"/>
<accession>A0A9N8E384</accession>
<dbReference type="OrthoDB" id="444155at2759"/>
<dbReference type="PANTHER" id="PTHR28297:SF1">
    <property type="entry name" value="FUNGAL PROTEIN"/>
    <property type="match status" value="1"/>
</dbReference>
<keyword evidence="4" id="KW-1185">Reference proteome</keyword>
<keyword evidence="2" id="KW-0472">Membrane</keyword>
<dbReference type="InterPro" id="IPR018852">
    <property type="entry name" value="DUF2456"/>
</dbReference>
<comment type="caution">
    <text evidence="3">The sequence shown here is derived from an EMBL/GenBank/DDBJ whole genome shotgun (WGS) entry which is preliminary data.</text>
</comment>
<organism evidence="3 4">
    <name type="scientific">Seminavis robusta</name>
    <dbReference type="NCBI Taxonomy" id="568900"/>
    <lineage>
        <taxon>Eukaryota</taxon>
        <taxon>Sar</taxon>
        <taxon>Stramenopiles</taxon>
        <taxon>Ochrophyta</taxon>
        <taxon>Bacillariophyta</taxon>
        <taxon>Bacillariophyceae</taxon>
        <taxon>Bacillariophycidae</taxon>
        <taxon>Naviculales</taxon>
        <taxon>Naviculaceae</taxon>
        <taxon>Seminavis</taxon>
    </lineage>
</organism>
<dbReference type="AlphaFoldDB" id="A0A9N8E384"/>
<sequence length="234" mass="24845">MPLRIPLLAYVLVSALICTAISGGMNTAISYALYAGKEAETMMFAFPSTVAGDVVLTCIIGSVITWLISGQLALGDLGDAGPLRITGLPWKSAEELPGTLLAKLAVASYQPILEKKKDDKARTHPVRNFMYCAATGALVGLVLLVPTLGLIFILAGYFSVEHDATPDDGVIWDMPTLLLYKGMLGALMGLVEQPLIVLLIATKPVPDEISEEDEECGSSHSKPTETATETPAQQ</sequence>
<feature type="region of interest" description="Disordered" evidence="1">
    <location>
        <begin position="209"/>
        <end position="234"/>
    </location>
</feature>
<evidence type="ECO:0000313" key="3">
    <source>
        <dbReference type="EMBL" id="CAB9513114.1"/>
    </source>
</evidence>
<feature type="transmembrane region" description="Helical" evidence="2">
    <location>
        <begin position="54"/>
        <end position="74"/>
    </location>
</feature>
<feature type="transmembrane region" description="Helical" evidence="2">
    <location>
        <begin position="7"/>
        <end position="34"/>
    </location>
</feature>
<keyword evidence="2" id="KW-0812">Transmembrane</keyword>
<dbReference type="PANTHER" id="PTHR28297">
    <property type="entry name" value="FUNGAL PROTEIN"/>
    <property type="match status" value="1"/>
</dbReference>
<feature type="transmembrane region" description="Helical" evidence="2">
    <location>
        <begin position="129"/>
        <end position="158"/>
    </location>
</feature>
<protein>
    <submittedName>
        <fullName evidence="3">Uncharacterized protein</fullName>
    </submittedName>
</protein>
<feature type="compositionally biased region" description="Polar residues" evidence="1">
    <location>
        <begin position="218"/>
        <end position="234"/>
    </location>
</feature>
<evidence type="ECO:0000256" key="2">
    <source>
        <dbReference type="SAM" id="Phobius"/>
    </source>
</evidence>
<reference evidence="3" key="1">
    <citation type="submission" date="2020-06" db="EMBL/GenBank/DDBJ databases">
        <authorList>
            <consortium name="Plant Systems Biology data submission"/>
        </authorList>
    </citation>
    <scope>NUCLEOTIDE SEQUENCE</scope>
    <source>
        <strain evidence="3">D6</strain>
    </source>
</reference>
<keyword evidence="2" id="KW-1133">Transmembrane helix</keyword>
<dbReference type="Proteomes" id="UP001153069">
    <property type="component" value="Unassembled WGS sequence"/>
</dbReference>
<gene>
    <name evidence="3" type="ORF">SEMRO_572_G168850.1</name>
</gene>
<evidence type="ECO:0000256" key="1">
    <source>
        <dbReference type="SAM" id="MobiDB-lite"/>
    </source>
</evidence>
<dbReference type="EMBL" id="CAICTM010000571">
    <property type="protein sequence ID" value="CAB9513114.1"/>
    <property type="molecule type" value="Genomic_DNA"/>
</dbReference>
<name>A0A9N8E384_9STRA</name>